<dbReference type="SUPFAM" id="SSF46785">
    <property type="entry name" value="Winged helix' DNA-binding domain"/>
    <property type="match status" value="1"/>
</dbReference>
<dbReference type="PANTHER" id="PTHR43537:SF45">
    <property type="entry name" value="GNTR FAMILY REGULATORY PROTEIN"/>
    <property type="match status" value="1"/>
</dbReference>
<dbReference type="InterPro" id="IPR036388">
    <property type="entry name" value="WH-like_DNA-bd_sf"/>
</dbReference>
<proteinExistence type="predicted"/>
<dbReference type="PANTHER" id="PTHR43537">
    <property type="entry name" value="TRANSCRIPTIONAL REGULATOR, GNTR FAMILY"/>
    <property type="match status" value="1"/>
</dbReference>
<keyword evidence="1" id="KW-0805">Transcription regulation</keyword>
<gene>
    <name evidence="5" type="ORF">NM203_22365</name>
</gene>
<protein>
    <submittedName>
        <fullName evidence="5">GntR family transcriptional regulator</fullName>
    </submittedName>
</protein>
<dbReference type="PROSITE" id="PS50949">
    <property type="entry name" value="HTH_GNTR"/>
    <property type="match status" value="1"/>
</dbReference>
<name>A0ABT1M6Z2_9MYCO</name>
<evidence type="ECO:0000256" key="1">
    <source>
        <dbReference type="ARBA" id="ARBA00023015"/>
    </source>
</evidence>
<reference evidence="5 6" key="1">
    <citation type="submission" date="2022-06" db="EMBL/GenBank/DDBJ databases">
        <title>Mycolicibacterium sp. CAU 1645 isolated from seawater.</title>
        <authorList>
            <person name="Kim W."/>
        </authorList>
    </citation>
    <scope>NUCLEOTIDE SEQUENCE [LARGE SCALE GENOMIC DNA]</scope>
    <source>
        <strain evidence="5 6">CAU 1645</strain>
    </source>
</reference>
<keyword evidence="6" id="KW-1185">Reference proteome</keyword>
<accession>A0ABT1M6Z2</accession>
<dbReference type="InterPro" id="IPR000524">
    <property type="entry name" value="Tscrpt_reg_HTH_GntR"/>
</dbReference>
<organism evidence="5 6">
    <name type="scientific">Mycolicibacterium arenosum</name>
    <dbReference type="NCBI Taxonomy" id="2952157"/>
    <lineage>
        <taxon>Bacteria</taxon>
        <taxon>Bacillati</taxon>
        <taxon>Actinomycetota</taxon>
        <taxon>Actinomycetes</taxon>
        <taxon>Mycobacteriales</taxon>
        <taxon>Mycobacteriaceae</taxon>
        <taxon>Mycolicibacterium</taxon>
    </lineage>
</organism>
<evidence type="ECO:0000313" key="6">
    <source>
        <dbReference type="Proteomes" id="UP001651690"/>
    </source>
</evidence>
<sequence>MPKKYGVKEKDQVVAHVVNLILTGKLRSGDRLDRNEVARELGLSRVPVSEAVVQLEHTGVLSTRYHRGAYVERFDESVLIENHELHGVLSGIASARAAAHPTPKIVHQLEKRLDKLQASVETRLFHENAWRYRKVINEAYAGPRLTAAINAAQIFMPPEFWSTYLGSHDEILPFYEAETAAIAAREPGAARAACVDRSEVLGRIMLSELIRRRVLGPDTMTDGALAGVL</sequence>
<evidence type="ECO:0000313" key="5">
    <source>
        <dbReference type="EMBL" id="MCP9274938.1"/>
    </source>
</evidence>
<keyword evidence="2" id="KW-0238">DNA-binding</keyword>
<evidence type="ECO:0000256" key="2">
    <source>
        <dbReference type="ARBA" id="ARBA00023125"/>
    </source>
</evidence>
<dbReference type="CDD" id="cd07377">
    <property type="entry name" value="WHTH_GntR"/>
    <property type="match status" value="1"/>
</dbReference>
<dbReference type="InterPro" id="IPR036390">
    <property type="entry name" value="WH_DNA-bd_sf"/>
</dbReference>
<evidence type="ECO:0000259" key="4">
    <source>
        <dbReference type="PROSITE" id="PS50949"/>
    </source>
</evidence>
<keyword evidence="3" id="KW-0804">Transcription</keyword>
<comment type="caution">
    <text evidence="5">The sequence shown here is derived from an EMBL/GenBank/DDBJ whole genome shotgun (WGS) entry which is preliminary data.</text>
</comment>
<dbReference type="RefSeq" id="WP_255062638.1">
    <property type="nucleotide sequence ID" value="NZ_JANDBD010000009.1"/>
</dbReference>
<feature type="domain" description="HTH gntR-type" evidence="4">
    <location>
        <begin position="7"/>
        <end position="74"/>
    </location>
</feature>
<evidence type="ECO:0000256" key="3">
    <source>
        <dbReference type="ARBA" id="ARBA00023163"/>
    </source>
</evidence>
<dbReference type="Pfam" id="PF00392">
    <property type="entry name" value="GntR"/>
    <property type="match status" value="1"/>
</dbReference>
<dbReference type="SMART" id="SM00345">
    <property type="entry name" value="HTH_GNTR"/>
    <property type="match status" value="1"/>
</dbReference>
<dbReference type="Proteomes" id="UP001651690">
    <property type="component" value="Unassembled WGS sequence"/>
</dbReference>
<dbReference type="Gene3D" id="1.10.10.10">
    <property type="entry name" value="Winged helix-like DNA-binding domain superfamily/Winged helix DNA-binding domain"/>
    <property type="match status" value="1"/>
</dbReference>
<dbReference type="EMBL" id="JANDBD010000009">
    <property type="protein sequence ID" value="MCP9274938.1"/>
    <property type="molecule type" value="Genomic_DNA"/>
</dbReference>